<comment type="caution">
    <text evidence="1">The sequence shown here is derived from an EMBL/GenBank/DDBJ whole genome shotgun (WGS) entry which is preliminary data.</text>
</comment>
<organism evidence="1 2">
    <name type="scientific">Gilvimarinus gilvus</name>
    <dbReference type="NCBI Taxonomy" id="3058038"/>
    <lineage>
        <taxon>Bacteria</taxon>
        <taxon>Pseudomonadati</taxon>
        <taxon>Pseudomonadota</taxon>
        <taxon>Gammaproteobacteria</taxon>
        <taxon>Cellvibrionales</taxon>
        <taxon>Cellvibrionaceae</taxon>
        <taxon>Gilvimarinus</taxon>
    </lineage>
</organism>
<sequence length="109" mass="12292">MFVRRDFSGAICAISKTESVDCFEAVGSDSAELLAFLREFQPEVEQSLAESDLQMARVMEDVVNVLIDKSVICFTDLPEAAQSKLMHRKEMRGHFQAISLLDDDDDIKF</sequence>
<name>A0ABU4RVL3_9GAMM</name>
<gene>
    <name evidence="1" type="ORF">SCD92_02400</name>
</gene>
<evidence type="ECO:0000313" key="2">
    <source>
        <dbReference type="Proteomes" id="UP001273505"/>
    </source>
</evidence>
<reference evidence="1 2" key="1">
    <citation type="submission" date="2023-11" db="EMBL/GenBank/DDBJ databases">
        <title>Gilvimarinus fulvus sp. nov., isolated from the surface of Kelp.</title>
        <authorList>
            <person name="Sun Y.Y."/>
            <person name="Gong Y."/>
            <person name="Du Z.J."/>
        </authorList>
    </citation>
    <scope>NUCLEOTIDE SEQUENCE [LARGE SCALE GENOMIC DNA]</scope>
    <source>
        <strain evidence="1 2">SDUM040013</strain>
    </source>
</reference>
<evidence type="ECO:0000313" key="1">
    <source>
        <dbReference type="EMBL" id="MDX6848192.1"/>
    </source>
</evidence>
<protein>
    <recommendedName>
        <fullName evidence="3">Tryptophan synthase subunit beta like protein</fullName>
    </recommendedName>
</protein>
<accession>A0ABU4RVL3</accession>
<dbReference type="RefSeq" id="WP_302723105.1">
    <property type="nucleotide sequence ID" value="NZ_JAULRU010000583.1"/>
</dbReference>
<proteinExistence type="predicted"/>
<dbReference type="Proteomes" id="UP001273505">
    <property type="component" value="Unassembled WGS sequence"/>
</dbReference>
<evidence type="ECO:0008006" key="3">
    <source>
        <dbReference type="Google" id="ProtNLM"/>
    </source>
</evidence>
<dbReference type="EMBL" id="JAXAFO010000002">
    <property type="protein sequence ID" value="MDX6848192.1"/>
    <property type="molecule type" value="Genomic_DNA"/>
</dbReference>
<keyword evidence="2" id="KW-1185">Reference proteome</keyword>